<reference evidence="10 11" key="1">
    <citation type="submission" date="2014-04" db="EMBL/GenBank/DDBJ databases">
        <authorList>
            <consortium name="DOE Joint Genome Institute"/>
            <person name="Kuo A."/>
            <person name="Zuccaro A."/>
            <person name="Kohler A."/>
            <person name="Nagy L.G."/>
            <person name="Floudas D."/>
            <person name="Copeland A."/>
            <person name="Barry K.W."/>
            <person name="Cichocki N."/>
            <person name="Veneault-Fourrey C."/>
            <person name="LaButti K."/>
            <person name="Lindquist E.A."/>
            <person name="Lipzen A."/>
            <person name="Lundell T."/>
            <person name="Morin E."/>
            <person name="Murat C."/>
            <person name="Sun H."/>
            <person name="Tunlid A."/>
            <person name="Henrissat B."/>
            <person name="Grigoriev I.V."/>
            <person name="Hibbett D.S."/>
            <person name="Martin F."/>
            <person name="Nordberg H.P."/>
            <person name="Cantor M.N."/>
            <person name="Hua S.X."/>
        </authorList>
    </citation>
    <scope>NUCLEOTIDE SEQUENCE [LARGE SCALE GENOMIC DNA]</scope>
    <source>
        <strain evidence="10 11">MAFF 305830</strain>
    </source>
</reference>
<reference evidence="11" key="2">
    <citation type="submission" date="2015-01" db="EMBL/GenBank/DDBJ databases">
        <title>Evolutionary Origins and Diversification of the Mycorrhizal Mutualists.</title>
        <authorList>
            <consortium name="DOE Joint Genome Institute"/>
            <consortium name="Mycorrhizal Genomics Consortium"/>
            <person name="Kohler A."/>
            <person name="Kuo A."/>
            <person name="Nagy L.G."/>
            <person name="Floudas D."/>
            <person name="Copeland A."/>
            <person name="Barry K.W."/>
            <person name="Cichocki N."/>
            <person name="Veneault-Fourrey C."/>
            <person name="LaButti K."/>
            <person name="Lindquist E.A."/>
            <person name="Lipzen A."/>
            <person name="Lundell T."/>
            <person name="Morin E."/>
            <person name="Murat C."/>
            <person name="Riley R."/>
            <person name="Ohm R."/>
            <person name="Sun H."/>
            <person name="Tunlid A."/>
            <person name="Henrissat B."/>
            <person name="Grigoriev I.V."/>
            <person name="Hibbett D.S."/>
            <person name="Martin F."/>
        </authorList>
    </citation>
    <scope>NUCLEOTIDE SEQUENCE [LARGE SCALE GENOMIC DNA]</scope>
    <source>
        <strain evidence="11">MAFF 305830</strain>
    </source>
</reference>
<dbReference type="PANTHER" id="PTHR23117">
    <property type="entry name" value="GUANYLATE KINASE-RELATED"/>
    <property type="match status" value="1"/>
</dbReference>
<dbReference type="GO" id="GO:0004385">
    <property type="term" value="F:GMP kinase activity"/>
    <property type="evidence" value="ECO:0007669"/>
    <property type="project" value="UniProtKB-EC"/>
</dbReference>
<dbReference type="Pfam" id="PF00625">
    <property type="entry name" value="Guanylate_kin"/>
    <property type="match status" value="1"/>
</dbReference>
<keyword evidence="4" id="KW-0808">Transferase</keyword>
<dbReference type="STRING" id="933852.A0A0C3BKM3"/>
<dbReference type="FunFam" id="3.40.50.300:FF:000776">
    <property type="entry name" value="Guanylate kinase 2"/>
    <property type="match status" value="1"/>
</dbReference>
<keyword evidence="7" id="KW-0067">ATP-binding</keyword>
<dbReference type="SMART" id="SM00072">
    <property type="entry name" value="GuKc"/>
    <property type="match status" value="1"/>
</dbReference>
<dbReference type="SUPFAM" id="SSF52540">
    <property type="entry name" value="P-loop containing nucleoside triphosphate hydrolases"/>
    <property type="match status" value="1"/>
</dbReference>
<dbReference type="InterPro" id="IPR008145">
    <property type="entry name" value="GK/Ca_channel_bsu"/>
</dbReference>
<dbReference type="EMBL" id="KN824281">
    <property type="protein sequence ID" value="KIM32021.1"/>
    <property type="molecule type" value="Genomic_DNA"/>
</dbReference>
<dbReference type="Gene3D" id="3.30.63.10">
    <property type="entry name" value="Guanylate Kinase phosphate binding domain"/>
    <property type="match status" value="1"/>
</dbReference>
<evidence type="ECO:0000256" key="7">
    <source>
        <dbReference type="ARBA" id="ARBA00022840"/>
    </source>
</evidence>
<dbReference type="EC" id="2.7.4.8" evidence="2"/>
<evidence type="ECO:0000256" key="4">
    <source>
        <dbReference type="ARBA" id="ARBA00022679"/>
    </source>
</evidence>
<evidence type="ECO:0000256" key="6">
    <source>
        <dbReference type="ARBA" id="ARBA00022777"/>
    </source>
</evidence>
<keyword evidence="6" id="KW-0418">Kinase</keyword>
<sequence>MSVISNAIPLVLSGPSGAGKSTLLKRLFAEYPDRFSFSVSHTTRKPRAGEEPGKAYHFTDRPTFEEMIRQNKFIEHASFSGNLYGTSIQAIEDVEKTGKRCILDIDSQGVRLVKASHLKPFYLFVTPPSYEELLPRLTGRGTETSEAIEARLAAAKKEIKYAKEPGVHDAFVVNDDVERAYEVFKNIALGESVEGDPMPNLELPED</sequence>
<dbReference type="OrthoDB" id="6334211at2759"/>
<dbReference type="PROSITE" id="PS50052">
    <property type="entry name" value="GUANYLATE_KINASE_2"/>
    <property type="match status" value="1"/>
</dbReference>
<evidence type="ECO:0000313" key="10">
    <source>
        <dbReference type="EMBL" id="KIM32021.1"/>
    </source>
</evidence>
<evidence type="ECO:0000256" key="5">
    <source>
        <dbReference type="ARBA" id="ARBA00022741"/>
    </source>
</evidence>
<dbReference type="NCBIfam" id="TIGR03263">
    <property type="entry name" value="guanyl_kin"/>
    <property type="match status" value="1"/>
</dbReference>
<organism evidence="10 11">
    <name type="scientific">Serendipita vermifera MAFF 305830</name>
    <dbReference type="NCBI Taxonomy" id="933852"/>
    <lineage>
        <taxon>Eukaryota</taxon>
        <taxon>Fungi</taxon>
        <taxon>Dikarya</taxon>
        <taxon>Basidiomycota</taxon>
        <taxon>Agaricomycotina</taxon>
        <taxon>Agaricomycetes</taxon>
        <taxon>Sebacinales</taxon>
        <taxon>Serendipitaceae</taxon>
        <taxon>Serendipita</taxon>
    </lineage>
</organism>
<dbReference type="PANTHER" id="PTHR23117:SF13">
    <property type="entry name" value="GUANYLATE KINASE"/>
    <property type="match status" value="1"/>
</dbReference>
<dbReference type="GO" id="GO:0005524">
    <property type="term" value="F:ATP binding"/>
    <property type="evidence" value="ECO:0007669"/>
    <property type="project" value="UniProtKB-KW"/>
</dbReference>
<evidence type="ECO:0000313" key="11">
    <source>
        <dbReference type="Proteomes" id="UP000054097"/>
    </source>
</evidence>
<dbReference type="GO" id="GO:0005829">
    <property type="term" value="C:cytosol"/>
    <property type="evidence" value="ECO:0007669"/>
    <property type="project" value="TreeGrafter"/>
</dbReference>
<dbReference type="InterPro" id="IPR027417">
    <property type="entry name" value="P-loop_NTPase"/>
</dbReference>
<dbReference type="FunFam" id="3.30.63.10:FF:000002">
    <property type="entry name" value="Guanylate kinase 1"/>
    <property type="match status" value="1"/>
</dbReference>
<dbReference type="InterPro" id="IPR008144">
    <property type="entry name" value="Guanylate_kin-like_dom"/>
</dbReference>
<evidence type="ECO:0000256" key="1">
    <source>
        <dbReference type="ARBA" id="ARBA00005790"/>
    </source>
</evidence>
<dbReference type="AlphaFoldDB" id="A0A0C3BKM3"/>
<keyword evidence="11" id="KW-1185">Reference proteome</keyword>
<dbReference type="Proteomes" id="UP000054097">
    <property type="component" value="Unassembled WGS sequence"/>
</dbReference>
<evidence type="ECO:0000256" key="8">
    <source>
        <dbReference type="ARBA" id="ARBA00030128"/>
    </source>
</evidence>
<dbReference type="CDD" id="cd00071">
    <property type="entry name" value="GMPK"/>
    <property type="match status" value="1"/>
</dbReference>
<protein>
    <recommendedName>
        <fullName evidence="3">Guanylate kinase</fullName>
        <ecNumber evidence="2">2.7.4.8</ecNumber>
    </recommendedName>
    <alternativeName>
        <fullName evidence="8">GMP kinase</fullName>
    </alternativeName>
</protein>
<dbReference type="InterPro" id="IPR020590">
    <property type="entry name" value="Guanylate_kinase_CS"/>
</dbReference>
<proteinExistence type="inferred from homology"/>
<keyword evidence="5" id="KW-0547">Nucleotide-binding</keyword>
<name>A0A0C3BKM3_SERVB</name>
<feature type="domain" description="Guanylate kinase-like" evidence="9">
    <location>
        <begin position="7"/>
        <end position="189"/>
    </location>
</feature>
<dbReference type="PROSITE" id="PS00856">
    <property type="entry name" value="GUANYLATE_KINASE_1"/>
    <property type="match status" value="1"/>
</dbReference>
<dbReference type="HOGENOM" id="CLU_001715_0_2_1"/>
<evidence type="ECO:0000256" key="3">
    <source>
        <dbReference type="ARBA" id="ARBA00016296"/>
    </source>
</evidence>
<comment type="similarity">
    <text evidence="1">Belongs to the guanylate kinase family.</text>
</comment>
<evidence type="ECO:0000259" key="9">
    <source>
        <dbReference type="PROSITE" id="PS50052"/>
    </source>
</evidence>
<dbReference type="InterPro" id="IPR017665">
    <property type="entry name" value="Guanylate_kinase"/>
</dbReference>
<evidence type="ECO:0000256" key="2">
    <source>
        <dbReference type="ARBA" id="ARBA00012961"/>
    </source>
</evidence>
<accession>A0A0C3BKM3</accession>
<dbReference type="Gene3D" id="3.40.50.300">
    <property type="entry name" value="P-loop containing nucleotide triphosphate hydrolases"/>
    <property type="match status" value="1"/>
</dbReference>
<gene>
    <name evidence="10" type="ORF">M408DRAFT_15003</name>
</gene>